<feature type="domain" description="D-isomer specific 2-hydroxyacid dehydrogenase catalytic" evidence="5">
    <location>
        <begin position="23"/>
        <end position="316"/>
    </location>
</feature>
<evidence type="ECO:0000256" key="4">
    <source>
        <dbReference type="RuleBase" id="RU003719"/>
    </source>
</evidence>
<evidence type="ECO:0000256" key="2">
    <source>
        <dbReference type="ARBA" id="ARBA00023002"/>
    </source>
</evidence>
<dbReference type="InterPro" id="IPR036291">
    <property type="entry name" value="NAD(P)-bd_dom_sf"/>
</dbReference>
<dbReference type="Pfam" id="PF00389">
    <property type="entry name" value="2-Hacid_dh"/>
    <property type="match status" value="1"/>
</dbReference>
<dbReference type="SUPFAM" id="SSF51735">
    <property type="entry name" value="NAD(P)-binding Rossmann-fold domains"/>
    <property type="match status" value="1"/>
</dbReference>
<name>A0AAN0RKC7_9RHOB</name>
<dbReference type="GO" id="GO:0003714">
    <property type="term" value="F:transcription corepressor activity"/>
    <property type="evidence" value="ECO:0007669"/>
    <property type="project" value="InterPro"/>
</dbReference>
<dbReference type="PROSITE" id="PS00671">
    <property type="entry name" value="D_2_HYDROXYACID_DH_3"/>
    <property type="match status" value="1"/>
</dbReference>
<dbReference type="CDD" id="cd05299">
    <property type="entry name" value="CtBP_dh"/>
    <property type="match status" value="1"/>
</dbReference>
<evidence type="ECO:0000256" key="1">
    <source>
        <dbReference type="ARBA" id="ARBA00005854"/>
    </source>
</evidence>
<evidence type="ECO:0000259" key="6">
    <source>
        <dbReference type="Pfam" id="PF02826"/>
    </source>
</evidence>
<dbReference type="PANTHER" id="PTHR43761:SF1">
    <property type="entry name" value="D-ISOMER SPECIFIC 2-HYDROXYACID DEHYDROGENASE CATALYTIC DOMAIN-CONTAINING PROTEIN-RELATED"/>
    <property type="match status" value="1"/>
</dbReference>
<keyword evidence="8" id="KW-1185">Reference proteome</keyword>
<dbReference type="SUPFAM" id="SSF52283">
    <property type="entry name" value="Formate/glycerate dehydrogenase catalytic domain-like"/>
    <property type="match status" value="1"/>
</dbReference>
<protein>
    <submittedName>
        <fullName evidence="7">D-3-phosphoglycerate dehydrogenase</fullName>
        <ecNumber evidence="7">1.1.1.95</ecNumber>
    </submittedName>
</protein>
<keyword evidence="2 4" id="KW-0560">Oxidoreductase</keyword>
<dbReference type="AlphaFoldDB" id="A0AAN0RKC7"/>
<dbReference type="GO" id="GO:0004617">
    <property type="term" value="F:phosphoglycerate dehydrogenase activity"/>
    <property type="evidence" value="ECO:0007669"/>
    <property type="project" value="UniProtKB-EC"/>
</dbReference>
<keyword evidence="3" id="KW-0520">NAD</keyword>
<organism evidence="7 8">
    <name type="scientific">Planktomarina temperata RCA23</name>
    <dbReference type="NCBI Taxonomy" id="666509"/>
    <lineage>
        <taxon>Bacteria</taxon>
        <taxon>Pseudomonadati</taxon>
        <taxon>Pseudomonadota</taxon>
        <taxon>Alphaproteobacteria</taxon>
        <taxon>Rhodobacterales</taxon>
        <taxon>Paracoccaceae</taxon>
        <taxon>Planktomarina</taxon>
    </lineage>
</organism>
<accession>A0AAN0RKC7</accession>
<dbReference type="RefSeq" id="WP_044050498.1">
    <property type="nucleotide sequence ID" value="NZ_CP003984.1"/>
</dbReference>
<comment type="similarity">
    <text evidence="1 4">Belongs to the D-isomer specific 2-hydroxyacid dehydrogenase family.</text>
</comment>
<dbReference type="InterPro" id="IPR050418">
    <property type="entry name" value="D-iso_2-hydroxyacid_DH_PdxB"/>
</dbReference>
<dbReference type="EC" id="1.1.1.95" evidence="7"/>
<dbReference type="Gene3D" id="3.40.50.720">
    <property type="entry name" value="NAD(P)-binding Rossmann-like Domain"/>
    <property type="match status" value="2"/>
</dbReference>
<proteinExistence type="inferred from homology"/>
<evidence type="ECO:0000256" key="3">
    <source>
        <dbReference type="ARBA" id="ARBA00023027"/>
    </source>
</evidence>
<dbReference type="InterPro" id="IPR006140">
    <property type="entry name" value="D-isomer_DH_NAD-bd"/>
</dbReference>
<evidence type="ECO:0000313" key="8">
    <source>
        <dbReference type="Proteomes" id="UP000028680"/>
    </source>
</evidence>
<dbReference type="InterPro" id="IPR006139">
    <property type="entry name" value="D-isomer_2_OHA_DH_cat_dom"/>
</dbReference>
<dbReference type="Proteomes" id="UP000028680">
    <property type="component" value="Chromosome"/>
</dbReference>
<reference evidence="7 8" key="1">
    <citation type="journal article" date="2014" name="ISME J.">
        <title>Adaptation of an abundant Roseobacter RCA organism to pelagic systems revealed by genomic and transcriptomic analyses.</title>
        <authorList>
            <person name="Voget S."/>
            <person name="Wemheuer B."/>
            <person name="Brinkhoff T."/>
            <person name="Vollmers J."/>
            <person name="Dietrich S."/>
            <person name="Giebel H.A."/>
            <person name="Beardsley C."/>
            <person name="Sardemann C."/>
            <person name="Bakenhus I."/>
            <person name="Billerbeck S."/>
            <person name="Daniel R."/>
            <person name="Simon M."/>
        </authorList>
    </citation>
    <scope>NUCLEOTIDE SEQUENCE [LARGE SCALE GENOMIC DNA]</scope>
    <source>
        <strain evidence="7 8">RCA23</strain>
    </source>
</reference>
<dbReference type="EMBL" id="CP003984">
    <property type="protein sequence ID" value="AII87848.1"/>
    <property type="molecule type" value="Genomic_DNA"/>
</dbReference>
<dbReference type="InterPro" id="IPR029753">
    <property type="entry name" value="D-isomer_DH_CS"/>
</dbReference>
<feature type="domain" description="D-isomer specific 2-hydroxyacid dehydrogenase NAD-binding" evidence="6">
    <location>
        <begin position="110"/>
        <end position="286"/>
    </location>
</feature>
<dbReference type="Pfam" id="PF02826">
    <property type="entry name" value="2-Hacid_dh_C"/>
    <property type="match status" value="1"/>
</dbReference>
<dbReference type="GO" id="GO:0051287">
    <property type="term" value="F:NAD binding"/>
    <property type="evidence" value="ECO:0007669"/>
    <property type="project" value="InterPro"/>
</dbReference>
<evidence type="ECO:0000259" key="5">
    <source>
        <dbReference type="Pfam" id="PF00389"/>
    </source>
</evidence>
<dbReference type="PANTHER" id="PTHR43761">
    <property type="entry name" value="D-ISOMER SPECIFIC 2-HYDROXYACID DEHYDROGENASE FAMILY PROTEIN (AFU_ORTHOLOGUE AFUA_1G13630)"/>
    <property type="match status" value="1"/>
</dbReference>
<sequence>MSADVVITDATFPDVERERAVAEALGASFELCDCRTPEDVAAAVKGAKVAVVQFAELNAEAVEGLAPDATVIRYGVGYNNLDVAAMNKRNIQGVYVPDYCTSEVADHTAAMILAKLRKLEAFDTSVRAGDWAAVKIAKPMKAFGNTKIGFFGFGRIAQAVAERLAPFGFQFLATDPMFDEAKNNPLKVKGVSFEELICESDCISLHAPATRDTIGRMNADAFAKMKSTSYVVNSARGDLIDETALATALTNGEIAGASVDVFLQEPLAADSPLRSAPNLTMSPHAAWYSDVAVESLQSLVADEITRALTGKSARRPIPGSKPTEIQEAL</sequence>
<dbReference type="InterPro" id="IPR043322">
    <property type="entry name" value="CtBP"/>
</dbReference>
<evidence type="ECO:0000313" key="7">
    <source>
        <dbReference type="EMBL" id="AII87848.1"/>
    </source>
</evidence>
<gene>
    <name evidence="7" type="ORF">RCA23_c23250</name>
</gene>
<dbReference type="KEGG" id="ptp:RCA23_c23250"/>